<protein>
    <submittedName>
        <fullName evidence="1">Uncharacterized protein</fullName>
    </submittedName>
</protein>
<dbReference type="AlphaFoldDB" id="W1DH49"/>
<reference evidence="1" key="1">
    <citation type="submission" date="2013-10" db="EMBL/GenBank/DDBJ databases">
        <title>Antibiotic resistance diversity of beta-lactamase producers in the General Hospital Vienna.</title>
        <authorList>
            <person name="Barisic I."/>
            <person name="Mitteregger D."/>
            <person name="Hirschl A.M."/>
            <person name="Noehammer C."/>
            <person name="Wiesinger-Mayr H."/>
        </authorList>
    </citation>
    <scope>NUCLEOTIDE SEQUENCE [LARGE SCALE GENOMIC DNA]</scope>
    <source>
        <strain evidence="1">IS43</strain>
    </source>
</reference>
<comment type="caution">
    <text evidence="1">The sequence shown here is derived from an EMBL/GenBank/DDBJ whole genome shotgun (WGS) entry which is preliminary data.</text>
</comment>
<organism evidence="1 2">
    <name type="scientific">Klebsiella pneumoniae IS43</name>
    <dbReference type="NCBI Taxonomy" id="1432552"/>
    <lineage>
        <taxon>Bacteria</taxon>
        <taxon>Pseudomonadati</taxon>
        <taxon>Pseudomonadota</taxon>
        <taxon>Gammaproteobacteria</taxon>
        <taxon>Enterobacterales</taxon>
        <taxon>Enterobacteriaceae</taxon>
        <taxon>Klebsiella/Raoultella group</taxon>
        <taxon>Klebsiella</taxon>
        <taxon>Klebsiella pneumoniae complex</taxon>
    </lineage>
</organism>
<accession>W1DH49</accession>
<dbReference type="EMBL" id="CBWK010000134">
    <property type="protein sequence ID" value="CDL07995.1"/>
    <property type="molecule type" value="Genomic_DNA"/>
</dbReference>
<evidence type="ECO:0000313" key="2">
    <source>
        <dbReference type="Proteomes" id="UP000019183"/>
    </source>
</evidence>
<name>W1DH49_KLEPN</name>
<proteinExistence type="predicted"/>
<dbReference type="Proteomes" id="UP000019183">
    <property type="component" value="Unassembled WGS sequence"/>
</dbReference>
<evidence type="ECO:0000313" key="1">
    <source>
        <dbReference type="EMBL" id="CDL07995.1"/>
    </source>
</evidence>
<sequence length="40" mass="4670">MSKETYCKKTLKQFIHVATLFFCDNIIHKPEKTNIASGHF</sequence>
<keyword evidence="2" id="KW-1185">Reference proteome</keyword>